<dbReference type="NCBIfam" id="TIGR00087">
    <property type="entry name" value="surE"/>
    <property type="match status" value="1"/>
</dbReference>
<name>W6MSS6_9ASCO</name>
<dbReference type="Proteomes" id="UP000019384">
    <property type="component" value="Unassembled WGS sequence"/>
</dbReference>
<dbReference type="GeneID" id="34518233"/>
<dbReference type="PANTHER" id="PTHR47551:SF1">
    <property type="entry name" value="TUBULIN--TYROSINE LIGASE PBY1-RELATED"/>
    <property type="match status" value="1"/>
</dbReference>
<dbReference type="InterPro" id="IPR002828">
    <property type="entry name" value="SurE-like_Pase/nucleotidase"/>
</dbReference>
<feature type="domain" description="Survival protein SurE-like phosphatase/nucleotidase" evidence="1">
    <location>
        <begin position="3"/>
        <end position="225"/>
    </location>
</feature>
<dbReference type="PANTHER" id="PTHR47551">
    <property type="entry name" value="TUBULIN--TYROSINE LIGASE PBY1-RELATED"/>
    <property type="match status" value="1"/>
</dbReference>
<dbReference type="Gene3D" id="3.30.470.20">
    <property type="entry name" value="ATP-grasp fold, B domain"/>
    <property type="match status" value="1"/>
</dbReference>
<dbReference type="AlphaFoldDB" id="W6MSS6"/>
<evidence type="ECO:0000313" key="3">
    <source>
        <dbReference type="Proteomes" id="UP000019384"/>
    </source>
</evidence>
<reference evidence="2" key="1">
    <citation type="submission" date="2013-12" db="EMBL/GenBank/DDBJ databases">
        <authorList>
            <person name="Genoscope - CEA"/>
        </authorList>
    </citation>
    <scope>NUCLEOTIDE SEQUENCE</scope>
    <source>
        <strain evidence="2">CBS 1993</strain>
    </source>
</reference>
<proteinExistence type="predicted"/>
<dbReference type="Gene3D" id="3.40.1210.10">
    <property type="entry name" value="Survival protein SurE-like phosphatase/nucleotidase"/>
    <property type="match status" value="1"/>
</dbReference>
<dbReference type="PROSITE" id="PS51221">
    <property type="entry name" value="TTL"/>
    <property type="match status" value="1"/>
</dbReference>
<dbReference type="Pfam" id="PF01975">
    <property type="entry name" value="SurE"/>
    <property type="match status" value="1"/>
</dbReference>
<dbReference type="SUPFAM" id="SSF64167">
    <property type="entry name" value="SurE-like"/>
    <property type="match status" value="1"/>
</dbReference>
<dbReference type="InterPro" id="IPR027746">
    <property type="entry name" value="TTL"/>
</dbReference>
<dbReference type="GO" id="GO:0000932">
    <property type="term" value="C:P-body"/>
    <property type="evidence" value="ECO:0007669"/>
    <property type="project" value="TreeGrafter"/>
</dbReference>
<dbReference type="OrthoDB" id="202825at2759"/>
<dbReference type="EMBL" id="HG793125">
    <property type="protein sequence ID" value="CDK24830.1"/>
    <property type="molecule type" value="Genomic_DNA"/>
</dbReference>
<dbReference type="STRING" id="1382522.W6MSS6"/>
<dbReference type="RefSeq" id="XP_022456845.1">
    <property type="nucleotide sequence ID" value="XM_022605370.1"/>
</dbReference>
<protein>
    <recommendedName>
        <fullName evidence="1">Survival protein SurE-like phosphatase/nucleotidase domain-containing protein</fullName>
    </recommendedName>
</protein>
<evidence type="ECO:0000259" key="1">
    <source>
        <dbReference type="Pfam" id="PF01975"/>
    </source>
</evidence>
<keyword evidence="3" id="KW-1185">Reference proteome</keyword>
<dbReference type="GO" id="GO:0016787">
    <property type="term" value="F:hydrolase activity"/>
    <property type="evidence" value="ECO:0007669"/>
    <property type="project" value="InterPro"/>
</dbReference>
<reference evidence="2" key="2">
    <citation type="submission" date="2014-02" db="EMBL/GenBank/DDBJ databases">
        <title>Complete DNA sequence of /Kuraishia capsulata/ illustrates novel genomic features among budding yeasts (/Saccharomycotina/).</title>
        <authorList>
            <person name="Morales L."/>
            <person name="Noel B."/>
            <person name="Porcel B."/>
            <person name="Marcet-Houben M."/>
            <person name="Hullo M-F."/>
            <person name="Sacerdot C."/>
            <person name="Tekaia F."/>
            <person name="Leh-Louis V."/>
            <person name="Despons L."/>
            <person name="Khanna V."/>
            <person name="Aury J-M."/>
            <person name="Barbe V."/>
            <person name="Couloux A."/>
            <person name="Labadie K."/>
            <person name="Pelletier E."/>
            <person name="Souciet J-L."/>
            <person name="Boekhout T."/>
            <person name="Gabaldon T."/>
            <person name="Wincker P."/>
            <person name="Dujon B."/>
        </authorList>
    </citation>
    <scope>NUCLEOTIDE SEQUENCE</scope>
    <source>
        <strain evidence="2">CBS 1993</strain>
    </source>
</reference>
<dbReference type="InterPro" id="IPR036523">
    <property type="entry name" value="SurE-like_sf"/>
</dbReference>
<organism evidence="2 3">
    <name type="scientific">Kuraishia capsulata CBS 1993</name>
    <dbReference type="NCBI Taxonomy" id="1382522"/>
    <lineage>
        <taxon>Eukaryota</taxon>
        <taxon>Fungi</taxon>
        <taxon>Dikarya</taxon>
        <taxon>Ascomycota</taxon>
        <taxon>Saccharomycotina</taxon>
        <taxon>Pichiomycetes</taxon>
        <taxon>Pichiales</taxon>
        <taxon>Pichiaceae</taxon>
        <taxon>Kuraishia</taxon>
    </lineage>
</organism>
<evidence type="ECO:0000313" key="2">
    <source>
        <dbReference type="EMBL" id="CDK24830.1"/>
    </source>
</evidence>
<accession>W6MSS6</accession>
<sequence length="691" mass="78439">MHILLTNDDGPPSDAASPYISFFVWAVKNFTNWDLTIVVPSQQRSWIGKAHFAGKDLTAKYAYTNLTNSPTDNSYQGPFPQPQDELRKTAQEWILLDGTPASCADIGVHHLYDKSKGEIDLVISGPNFGRNSTALYIMSSGTVGAAMEGALMNKRAIGLSYAFETKDIDEPILKEASKIAVKLVQQLYSNWSKDADLYTINIPLRPDLKLGTTVIQYAPILENRWTSLYTPKDESRSKTKVTDWEKDIVDATAEDGEKFEWNPDFDYVHKFIEQTTEPTDGKIVSDGKISTIPELVVLSLEESEYVYPAIVSALKKADIPFKSIHSIPSDFKGKVVQFGDYEQLDFDLLMQDNNYKACSYVFRKSLIRKHYLANTIARYLSKNPESVLKKAFPTTFEFELDYAEFLDDSLDDCYELRDEMSANEATLAKTWILKPSMSDKGQGIRLFRTQDELQAIFDSFEEDEDEDEDEEQDHDDNNGVITSQLRHFVIQEYIDLPLLLPQYGNRKFHIRSYVVCNGSIEVFLYNRMLMLFSSDEYIKPEGNDALLMDGHLTNTCLQVGKGDDDLTTNVVEFGQSCLSDDSKSIIIQRLQAILKDLFEAAVNVDKFNFQPLPNAFETFGIDFLVDESLNCHLLEVNSYPDFKQTGDDLKQLIYGLFEGIVDTCVSPFFRDQKIHNANMIPVLDLRTSGSW</sequence>
<dbReference type="Pfam" id="PF03133">
    <property type="entry name" value="TTL"/>
    <property type="match status" value="1"/>
</dbReference>
<dbReference type="HOGENOM" id="CLU_007204_0_0_1"/>
<dbReference type="InterPro" id="IPR004344">
    <property type="entry name" value="TTL/TTLL_fam"/>
</dbReference>
<gene>
    <name evidence="2" type="ORF">KUCA_T00000797001</name>
</gene>
<dbReference type="SUPFAM" id="SSF56059">
    <property type="entry name" value="Glutathione synthetase ATP-binding domain-like"/>
    <property type="match status" value="1"/>
</dbReference>